<evidence type="ECO:0000256" key="1">
    <source>
        <dbReference type="SAM" id="MobiDB-lite"/>
    </source>
</evidence>
<feature type="transmembrane region" description="Helical" evidence="2">
    <location>
        <begin position="31"/>
        <end position="49"/>
    </location>
</feature>
<dbReference type="SUPFAM" id="SSF103647">
    <property type="entry name" value="TSP type-3 repeat"/>
    <property type="match status" value="1"/>
</dbReference>
<protein>
    <submittedName>
        <fullName evidence="3">Uncharacterized protein</fullName>
    </submittedName>
</protein>
<dbReference type="AlphaFoldDB" id="A0A2G9ZK48"/>
<accession>A0A2G9ZK48</accession>
<gene>
    <name evidence="3" type="ORF">COX22_03795</name>
</gene>
<dbReference type="GO" id="GO:0005509">
    <property type="term" value="F:calcium ion binding"/>
    <property type="evidence" value="ECO:0007669"/>
    <property type="project" value="InterPro"/>
</dbReference>
<comment type="caution">
    <text evidence="3">The sequence shown here is derived from an EMBL/GenBank/DDBJ whole genome shotgun (WGS) entry which is preliminary data.</text>
</comment>
<evidence type="ECO:0000313" key="3">
    <source>
        <dbReference type="EMBL" id="PIP33549.1"/>
    </source>
</evidence>
<evidence type="ECO:0000256" key="2">
    <source>
        <dbReference type="SAM" id="Phobius"/>
    </source>
</evidence>
<keyword evidence="2" id="KW-0472">Membrane</keyword>
<reference evidence="3 4" key="1">
    <citation type="submission" date="2017-09" db="EMBL/GenBank/DDBJ databases">
        <title>Depth-based differentiation of microbial function through sediment-hosted aquifers and enrichment of novel symbionts in the deep terrestrial subsurface.</title>
        <authorList>
            <person name="Probst A.J."/>
            <person name="Ladd B."/>
            <person name="Jarett J.K."/>
            <person name="Geller-Mcgrath D.E."/>
            <person name="Sieber C.M."/>
            <person name="Emerson J.B."/>
            <person name="Anantharaman K."/>
            <person name="Thomas B.C."/>
            <person name="Malmstrom R."/>
            <person name="Stieglmeier M."/>
            <person name="Klingl A."/>
            <person name="Woyke T."/>
            <person name="Ryan C.M."/>
            <person name="Banfield J.F."/>
        </authorList>
    </citation>
    <scope>NUCLEOTIDE SEQUENCE [LARGE SCALE GENOMIC DNA]</scope>
    <source>
        <strain evidence="3">CG23_combo_of_CG06-09_8_20_14_all_49_15</strain>
    </source>
</reference>
<name>A0A2G9ZK48_9BACT</name>
<feature type="region of interest" description="Disordered" evidence="1">
    <location>
        <begin position="65"/>
        <end position="95"/>
    </location>
</feature>
<feature type="region of interest" description="Disordered" evidence="1">
    <location>
        <begin position="1"/>
        <end position="21"/>
    </location>
</feature>
<feature type="compositionally biased region" description="Polar residues" evidence="1">
    <location>
        <begin position="1"/>
        <end position="10"/>
    </location>
</feature>
<dbReference type="Proteomes" id="UP000230729">
    <property type="component" value="Unassembled WGS sequence"/>
</dbReference>
<keyword evidence="2" id="KW-0812">Transmembrane</keyword>
<evidence type="ECO:0000313" key="4">
    <source>
        <dbReference type="Proteomes" id="UP000230729"/>
    </source>
</evidence>
<sequence length="231" mass="25382">MLEDQNSAPQASDGIGQPASPKAPINKNQKYAAAGLVFFGLLIIFLWIWQLKASINEPFARRGTESPAASQLVGQNTVFGDSTEEELRQKDTDQDGLSDWDELYFYKTSPYLSDSDSDGYSDQQEIDSGNDPLCPVGQACAQVGLDNQQAAGQSALGSEQALLDLFNYQQFLSNTPVISEDAGQNDLKLLDENLDAPTLRSLLLEKGMKKEILDQISDQDLLDSFQEVIHE</sequence>
<keyword evidence="2" id="KW-1133">Transmembrane helix</keyword>
<feature type="compositionally biased region" description="Polar residues" evidence="1">
    <location>
        <begin position="67"/>
        <end position="80"/>
    </location>
</feature>
<dbReference type="InterPro" id="IPR028974">
    <property type="entry name" value="TSP_type-3_rpt"/>
</dbReference>
<proteinExistence type="predicted"/>
<organism evidence="3 4">
    <name type="scientific">Candidatus Falkowbacteria bacterium CG23_combo_of_CG06-09_8_20_14_all_49_15</name>
    <dbReference type="NCBI Taxonomy" id="1974572"/>
    <lineage>
        <taxon>Bacteria</taxon>
        <taxon>Candidatus Falkowiibacteriota</taxon>
    </lineage>
</organism>
<dbReference type="EMBL" id="PCSD01000093">
    <property type="protein sequence ID" value="PIP33549.1"/>
    <property type="molecule type" value="Genomic_DNA"/>
</dbReference>